<feature type="transmembrane region" description="Helical" evidence="5">
    <location>
        <begin position="122"/>
        <end position="147"/>
    </location>
</feature>
<feature type="transmembrane region" description="Helical" evidence="5">
    <location>
        <begin position="341"/>
        <end position="362"/>
    </location>
</feature>
<dbReference type="GO" id="GO:0016020">
    <property type="term" value="C:membrane"/>
    <property type="evidence" value="ECO:0007669"/>
    <property type="project" value="UniProtKB-SubCell"/>
</dbReference>
<evidence type="ECO:0000256" key="4">
    <source>
        <dbReference type="ARBA" id="ARBA00023136"/>
    </source>
</evidence>
<dbReference type="InterPro" id="IPR011547">
    <property type="entry name" value="SLC26A/SulP_dom"/>
</dbReference>
<dbReference type="GO" id="GO:0055085">
    <property type="term" value="P:transmembrane transport"/>
    <property type="evidence" value="ECO:0007669"/>
    <property type="project" value="InterPro"/>
</dbReference>
<feature type="transmembrane region" description="Helical" evidence="5">
    <location>
        <begin position="167"/>
        <end position="189"/>
    </location>
</feature>
<evidence type="ECO:0000256" key="1">
    <source>
        <dbReference type="ARBA" id="ARBA00004141"/>
    </source>
</evidence>
<dbReference type="Pfam" id="PF00916">
    <property type="entry name" value="Sulfate_transp"/>
    <property type="match status" value="1"/>
</dbReference>
<reference evidence="7" key="2">
    <citation type="submission" date="2023-08" db="EMBL/GenBank/DDBJ databases">
        <authorList>
            <person name="Luo J."/>
        </authorList>
    </citation>
    <scope>NUCLEOTIDE SEQUENCE</scope>
    <source>
        <strain evidence="7">DSM 25064</strain>
    </source>
</reference>
<evidence type="ECO:0000259" key="6">
    <source>
        <dbReference type="PROSITE" id="PS50801"/>
    </source>
</evidence>
<evidence type="ECO:0000256" key="2">
    <source>
        <dbReference type="ARBA" id="ARBA00022692"/>
    </source>
</evidence>
<evidence type="ECO:0000256" key="3">
    <source>
        <dbReference type="ARBA" id="ARBA00022989"/>
    </source>
</evidence>
<name>A0AAW8B5M2_9GAMM</name>
<feature type="transmembrane region" description="Helical" evidence="5">
    <location>
        <begin position="245"/>
        <end position="267"/>
    </location>
</feature>
<dbReference type="EMBL" id="JAUUUU010000005">
    <property type="protein sequence ID" value="MDP1521221.1"/>
    <property type="molecule type" value="Genomic_DNA"/>
</dbReference>
<feature type="transmembrane region" description="Helical" evidence="5">
    <location>
        <begin position="201"/>
        <end position="225"/>
    </location>
</feature>
<feature type="transmembrane region" description="Helical" evidence="5">
    <location>
        <begin position="317"/>
        <end position="335"/>
    </location>
</feature>
<dbReference type="CDD" id="cd07042">
    <property type="entry name" value="STAS_SulP_like_sulfate_transporter"/>
    <property type="match status" value="1"/>
</dbReference>
<dbReference type="InterPro" id="IPR036513">
    <property type="entry name" value="STAS_dom_sf"/>
</dbReference>
<comment type="subcellular location">
    <subcellularLocation>
        <location evidence="1">Membrane</location>
        <topology evidence="1">Multi-pass membrane protein</topology>
    </subcellularLocation>
</comment>
<comment type="caution">
    <text evidence="7">The sequence shown here is derived from an EMBL/GenBank/DDBJ whole genome shotgun (WGS) entry which is preliminary data.</text>
</comment>
<dbReference type="RefSeq" id="WP_305170885.1">
    <property type="nucleotide sequence ID" value="NZ_JAUUUU010000005.1"/>
</dbReference>
<dbReference type="AlphaFoldDB" id="A0AAW8B5M2"/>
<keyword evidence="4 5" id="KW-0472">Membrane</keyword>
<protein>
    <submittedName>
        <fullName evidence="7">SulP family inorganic anion transporter</fullName>
    </submittedName>
</protein>
<proteinExistence type="predicted"/>
<evidence type="ECO:0000256" key="5">
    <source>
        <dbReference type="SAM" id="Phobius"/>
    </source>
</evidence>
<reference evidence="7" key="1">
    <citation type="journal article" date="2010" name="Int. J. Syst. Evol. Microbiol.">
        <title>Porticoccus litoralis gen. nov., sp. nov., a gammaproteobacterium isolated from the Yellow Sea.</title>
        <authorList>
            <person name="Oh H.M."/>
            <person name="Kim H."/>
            <person name="Kim K.M."/>
            <person name="Min G.S."/>
            <person name="Cho J.C."/>
        </authorList>
    </citation>
    <scope>NUCLEOTIDE SEQUENCE</scope>
    <source>
        <strain evidence="7">DSM 25064</strain>
    </source>
</reference>
<dbReference type="InterPro" id="IPR002645">
    <property type="entry name" value="STAS_dom"/>
</dbReference>
<dbReference type="SUPFAM" id="SSF52091">
    <property type="entry name" value="SpoIIaa-like"/>
    <property type="match status" value="1"/>
</dbReference>
<dbReference type="InterPro" id="IPR001902">
    <property type="entry name" value="SLC26A/SulP_fam"/>
</dbReference>
<feature type="transmembrane region" description="Helical" evidence="5">
    <location>
        <begin position="374"/>
        <end position="399"/>
    </location>
</feature>
<evidence type="ECO:0000313" key="7">
    <source>
        <dbReference type="EMBL" id="MDP1521221.1"/>
    </source>
</evidence>
<feature type="transmembrane region" description="Helical" evidence="5">
    <location>
        <begin position="94"/>
        <end position="115"/>
    </location>
</feature>
<feature type="domain" description="STAS" evidence="6">
    <location>
        <begin position="443"/>
        <end position="543"/>
    </location>
</feature>
<feature type="transmembrane region" description="Helical" evidence="5">
    <location>
        <begin position="21"/>
        <end position="39"/>
    </location>
</feature>
<keyword evidence="2 5" id="KW-0812">Transmembrane</keyword>
<keyword evidence="8" id="KW-1185">Reference proteome</keyword>
<accession>A0AAW8B5M2</accession>
<dbReference type="Pfam" id="PF01740">
    <property type="entry name" value="STAS"/>
    <property type="match status" value="1"/>
</dbReference>
<dbReference type="Proteomes" id="UP001178354">
    <property type="component" value="Unassembled WGS sequence"/>
</dbReference>
<keyword evidence="3 5" id="KW-1133">Transmembrane helix</keyword>
<feature type="transmembrane region" description="Helical" evidence="5">
    <location>
        <begin position="45"/>
        <end position="63"/>
    </location>
</feature>
<dbReference type="PANTHER" id="PTHR11814">
    <property type="entry name" value="SULFATE TRANSPORTER"/>
    <property type="match status" value="1"/>
</dbReference>
<evidence type="ECO:0000313" key="8">
    <source>
        <dbReference type="Proteomes" id="UP001178354"/>
    </source>
</evidence>
<gene>
    <name evidence="7" type="ORF">Q8A57_09595</name>
</gene>
<dbReference type="Gene3D" id="3.30.750.24">
    <property type="entry name" value="STAS domain"/>
    <property type="match status" value="1"/>
</dbReference>
<organism evidence="7 8">
    <name type="scientific">Porticoccus litoralis</name>
    <dbReference type="NCBI Taxonomy" id="434086"/>
    <lineage>
        <taxon>Bacteria</taxon>
        <taxon>Pseudomonadati</taxon>
        <taxon>Pseudomonadota</taxon>
        <taxon>Gammaproteobacteria</taxon>
        <taxon>Cellvibrionales</taxon>
        <taxon>Porticoccaceae</taxon>
        <taxon>Porticoccus</taxon>
    </lineage>
</organism>
<sequence length="553" mass="58485">MSSQSRFNQLSFRHIGTDFTGGLTAAVVALPLALAFGMASGAGPVAGVYGAVLVGFFAALFGGTPSQVSGPTGPMTVVMAGVFTSMQAKYPETGLYLGFTAVIIAGLFQIAFGLLRLGKYFILVPYPVISGFMTGIGVIIIILQLGPLLGHGGTPSLMAALVSLPDWLLAINWQELALGGLALAVVYLWPARWNVWLPRPLVALLTGTLVALWFPPEAIAIIGDIPTGFPPLHWPVINLDVLGELLYAGVLLAVLGSIDSLLTSLVADSMTKQQHDSDRELIGQGVGNTLAGFFGGLPGAGATMRTVVNIRAGGKTGFSGAIHALVLLVVMMGAGKYAAHVPLAVLAGILIKVGLDIIDWPFFRRLGKLPMNTVALMLLVLGLTVFVDLITAVLVGVFLSNLITVERLTSIQLDSVHLTDGTNASEQGRPTEELWLESQQGALLMLRLKGPLSFGVGRGLRRRLSSQMSHQTMIFDLTGALLVGTSTAMILDELIQTEMANGRDVLVVGLSEKTEQSLARLGTLDTLGRDRIFPSFEDMMSYVDSRPGLTAGR</sequence>
<dbReference type="PROSITE" id="PS50801">
    <property type="entry name" value="STAS"/>
    <property type="match status" value="1"/>
</dbReference>